<evidence type="ECO:0000259" key="2">
    <source>
        <dbReference type="Pfam" id="PF13505"/>
    </source>
</evidence>
<dbReference type="AlphaFoldDB" id="A0A7V5CSL6"/>
<protein>
    <submittedName>
        <fullName evidence="3">Porin family protein</fullName>
    </submittedName>
</protein>
<reference evidence="3" key="1">
    <citation type="journal article" date="2020" name="mSystems">
        <title>Genome- and Community-Level Interaction Insights into Carbon Utilization and Element Cycling Functions of Hydrothermarchaeota in Hydrothermal Sediment.</title>
        <authorList>
            <person name="Zhou Z."/>
            <person name="Liu Y."/>
            <person name="Xu W."/>
            <person name="Pan J."/>
            <person name="Luo Z.H."/>
            <person name="Li M."/>
        </authorList>
    </citation>
    <scope>NUCLEOTIDE SEQUENCE [LARGE SCALE GENOMIC DNA]</scope>
    <source>
        <strain evidence="3">SpSt-855</strain>
    </source>
</reference>
<keyword evidence="1" id="KW-0732">Signal</keyword>
<dbReference type="InterPro" id="IPR011250">
    <property type="entry name" value="OMP/PagP_B-barrel"/>
</dbReference>
<feature type="domain" description="Outer membrane protein beta-barrel" evidence="2">
    <location>
        <begin position="51"/>
        <end position="226"/>
    </location>
</feature>
<dbReference type="SUPFAM" id="SSF56925">
    <property type="entry name" value="OMPA-like"/>
    <property type="match status" value="1"/>
</dbReference>
<organism evidence="3">
    <name type="scientific">Acidobacterium capsulatum</name>
    <dbReference type="NCBI Taxonomy" id="33075"/>
    <lineage>
        <taxon>Bacteria</taxon>
        <taxon>Pseudomonadati</taxon>
        <taxon>Acidobacteriota</taxon>
        <taxon>Terriglobia</taxon>
        <taxon>Terriglobales</taxon>
        <taxon>Acidobacteriaceae</taxon>
        <taxon>Acidobacterium</taxon>
    </lineage>
</organism>
<gene>
    <name evidence="3" type="ORF">ENW50_04470</name>
</gene>
<evidence type="ECO:0000256" key="1">
    <source>
        <dbReference type="ARBA" id="ARBA00022729"/>
    </source>
</evidence>
<sequence length="232" mass="25933">MRGLNFSNFFWDIPPQHWSLKRSCEKRGEVMVFKKFSGWAVVPALLFLLPIPASMAQVRPSTTGGGGSVVVGAEASLFKPDSLPKDFINGYTASDLAGVGFFFDVDLKPRWGMEGEANWLNYHGSQGEKQQHYLLGPRYRVYRWHSASAFVKFMMGAGREVFPYQIGRGSYFAFGPGGTLDYQLTPRIDVRADYEYLDWPRAPNLGPGIPNNGMHPQGISIGIGYRLLNGQR</sequence>
<accession>A0A7V5CSL6</accession>
<dbReference type="Pfam" id="PF13505">
    <property type="entry name" value="OMP_b-brl"/>
    <property type="match status" value="1"/>
</dbReference>
<name>A0A7V5CSL6_9BACT</name>
<dbReference type="EMBL" id="DTKL01000021">
    <property type="protein sequence ID" value="HGY93931.1"/>
    <property type="molecule type" value="Genomic_DNA"/>
</dbReference>
<proteinExistence type="predicted"/>
<dbReference type="Gene3D" id="2.40.160.20">
    <property type="match status" value="1"/>
</dbReference>
<comment type="caution">
    <text evidence="3">The sequence shown here is derived from an EMBL/GenBank/DDBJ whole genome shotgun (WGS) entry which is preliminary data.</text>
</comment>
<dbReference type="InterPro" id="IPR027385">
    <property type="entry name" value="Beta-barrel_OMP"/>
</dbReference>
<evidence type="ECO:0000313" key="3">
    <source>
        <dbReference type="EMBL" id="HGY93931.1"/>
    </source>
</evidence>